<sequence>MSPLEIVAVIVSALAVWTTTRRSLWCWPLGLASVALYGVVFLDAKLYSDMALQAVFGAFLVYGWVCWWRGVRDDGHVVVRPLSARDAILGLAAGGVASVALGLAMARWTDASLPYLDATLAGFSLVAQYWTARKHIANWWLWIAVDVVYVAMYVVKDLYLTAGLYAAFIVLAILGLRSWRVGTDAPPAVQPS</sequence>
<feature type="transmembrane region" description="Helical" evidence="10">
    <location>
        <begin position="162"/>
        <end position="179"/>
    </location>
</feature>
<evidence type="ECO:0000256" key="3">
    <source>
        <dbReference type="ARBA" id="ARBA00006669"/>
    </source>
</evidence>
<dbReference type="NCBIfam" id="TIGR01528">
    <property type="entry name" value="NMN_trans_PnuC"/>
    <property type="match status" value="1"/>
</dbReference>
<dbReference type="InterPro" id="IPR006419">
    <property type="entry name" value="NMN_transpt_PnuC"/>
</dbReference>
<gene>
    <name evidence="11" type="ORF">FBZ89_10883</name>
</gene>
<dbReference type="RefSeq" id="WP_145750698.1">
    <property type="nucleotide sequence ID" value="NZ_VITN01000008.1"/>
</dbReference>
<keyword evidence="8 10" id="KW-1133">Transmembrane helix</keyword>
<evidence type="ECO:0000313" key="12">
    <source>
        <dbReference type="Proteomes" id="UP000319859"/>
    </source>
</evidence>
<evidence type="ECO:0000256" key="9">
    <source>
        <dbReference type="ARBA" id="ARBA00023136"/>
    </source>
</evidence>
<evidence type="ECO:0000256" key="7">
    <source>
        <dbReference type="ARBA" id="ARBA00022692"/>
    </source>
</evidence>
<dbReference type="GO" id="GO:0034257">
    <property type="term" value="F:nicotinamide riboside transmembrane transporter activity"/>
    <property type="evidence" value="ECO:0007669"/>
    <property type="project" value="InterPro"/>
</dbReference>
<evidence type="ECO:0000256" key="10">
    <source>
        <dbReference type="SAM" id="Phobius"/>
    </source>
</evidence>
<evidence type="ECO:0000256" key="6">
    <source>
        <dbReference type="ARBA" id="ARBA00022475"/>
    </source>
</evidence>
<comment type="function">
    <text evidence="1">Required for nicotinamide riboside transport across the inner membrane.</text>
</comment>
<comment type="caution">
    <text evidence="11">The sequence shown here is derived from an EMBL/GenBank/DDBJ whole genome shotgun (WGS) entry which is preliminary data.</text>
</comment>
<evidence type="ECO:0000256" key="5">
    <source>
        <dbReference type="ARBA" id="ARBA00022448"/>
    </source>
</evidence>
<dbReference type="PANTHER" id="PTHR36122:SF2">
    <property type="entry name" value="NICOTINAMIDE RIBOSIDE TRANSPORTER PNUC"/>
    <property type="match status" value="1"/>
</dbReference>
<protein>
    <recommendedName>
        <fullName evidence="4">Nicotinamide riboside transporter PnuC</fullName>
    </recommendedName>
</protein>
<evidence type="ECO:0000256" key="8">
    <source>
        <dbReference type="ARBA" id="ARBA00022989"/>
    </source>
</evidence>
<keyword evidence="7 10" id="KW-0812">Transmembrane</keyword>
<feature type="transmembrane region" description="Helical" evidence="10">
    <location>
        <begin position="87"/>
        <end position="106"/>
    </location>
</feature>
<reference evidence="11 12" key="1">
    <citation type="submission" date="2019-06" db="EMBL/GenBank/DDBJ databases">
        <title>Genomic Encyclopedia of Type Strains, Phase IV (KMG-V): Genome sequencing to study the core and pangenomes of soil and plant-associated prokaryotes.</title>
        <authorList>
            <person name="Whitman W."/>
        </authorList>
    </citation>
    <scope>NUCLEOTIDE SEQUENCE [LARGE SCALE GENOMIC DNA]</scope>
    <source>
        <strain evidence="11 12">BR 11880</strain>
    </source>
</reference>
<evidence type="ECO:0000313" key="11">
    <source>
        <dbReference type="EMBL" id="TWB19027.1"/>
    </source>
</evidence>
<evidence type="ECO:0000256" key="4">
    <source>
        <dbReference type="ARBA" id="ARBA00017522"/>
    </source>
</evidence>
<dbReference type="GO" id="GO:0005886">
    <property type="term" value="C:plasma membrane"/>
    <property type="evidence" value="ECO:0007669"/>
    <property type="project" value="UniProtKB-SubCell"/>
</dbReference>
<organism evidence="11 12">
    <name type="scientific">Nitrospirillum amazonense</name>
    <dbReference type="NCBI Taxonomy" id="28077"/>
    <lineage>
        <taxon>Bacteria</taxon>
        <taxon>Pseudomonadati</taxon>
        <taxon>Pseudomonadota</taxon>
        <taxon>Alphaproteobacteria</taxon>
        <taxon>Rhodospirillales</taxon>
        <taxon>Azospirillaceae</taxon>
        <taxon>Nitrospirillum</taxon>
    </lineage>
</organism>
<comment type="subcellular location">
    <subcellularLocation>
        <location evidence="2">Cell membrane</location>
        <topology evidence="2">Multi-pass membrane protein</topology>
    </subcellularLocation>
</comment>
<evidence type="ECO:0000256" key="1">
    <source>
        <dbReference type="ARBA" id="ARBA00002672"/>
    </source>
</evidence>
<dbReference type="Pfam" id="PF04973">
    <property type="entry name" value="NMN_transporter"/>
    <property type="match status" value="1"/>
</dbReference>
<feature type="transmembrane region" description="Helical" evidence="10">
    <location>
        <begin position="46"/>
        <end position="67"/>
    </location>
</feature>
<proteinExistence type="inferred from homology"/>
<name>A0A560FBP0_9PROT</name>
<accession>A0A560FBP0</accession>
<dbReference type="EMBL" id="VITN01000008">
    <property type="protein sequence ID" value="TWB19027.1"/>
    <property type="molecule type" value="Genomic_DNA"/>
</dbReference>
<dbReference type="PANTHER" id="PTHR36122">
    <property type="entry name" value="NICOTINAMIDE RIBOSIDE TRANSPORTER PNUC"/>
    <property type="match status" value="1"/>
</dbReference>
<keyword evidence="9 10" id="KW-0472">Membrane</keyword>
<evidence type="ECO:0000256" key="2">
    <source>
        <dbReference type="ARBA" id="ARBA00004651"/>
    </source>
</evidence>
<feature type="transmembrane region" description="Helical" evidence="10">
    <location>
        <begin position="139"/>
        <end position="156"/>
    </location>
</feature>
<keyword evidence="6" id="KW-1003">Cell membrane</keyword>
<dbReference type="AlphaFoldDB" id="A0A560FBP0"/>
<dbReference type="OrthoDB" id="9791248at2"/>
<dbReference type="Proteomes" id="UP000319859">
    <property type="component" value="Unassembled WGS sequence"/>
</dbReference>
<keyword evidence="5" id="KW-0813">Transport</keyword>
<comment type="similarity">
    <text evidence="3">Belongs to the nicotinamide ribonucleoside (NR) uptake permease (TC 4.B.1) family.</text>
</comment>